<proteinExistence type="predicted"/>
<comment type="caution">
    <text evidence="1">The sequence shown here is derived from an EMBL/GenBank/DDBJ whole genome shotgun (WGS) entry which is preliminary data.</text>
</comment>
<name>L9VFV0_9EURY</name>
<dbReference type="NCBIfam" id="NF041919">
    <property type="entry name" value="SAMP2"/>
    <property type="match status" value="1"/>
</dbReference>
<dbReference type="InterPro" id="IPR016155">
    <property type="entry name" value="Mopterin_synth/thiamin_S_b"/>
</dbReference>
<gene>
    <name evidence="1" type="ORF">C496_22459</name>
</gene>
<sequence length="90" mass="9747">MRVTVDVKGEETHEIDLEAVSEAEPNDGTEADGATPTYQELLREIGLSPHEVSVLVDGRPVPEDQPVESDHVTVLRLIKGGSGETGDRNR</sequence>
<dbReference type="InterPro" id="IPR053834">
    <property type="entry name" value="SAMP2_halobacteria"/>
</dbReference>
<accession>L9VFV0</accession>
<keyword evidence="2" id="KW-1185">Reference proteome</keyword>
<dbReference type="Pfam" id="PF21965">
    <property type="entry name" value="SAMP2"/>
    <property type="match status" value="1"/>
</dbReference>
<dbReference type="eggNOG" id="arCOG00535">
    <property type="taxonomic scope" value="Archaea"/>
</dbReference>
<dbReference type="SUPFAM" id="SSF54285">
    <property type="entry name" value="MoaD/ThiS"/>
    <property type="match status" value="1"/>
</dbReference>
<protein>
    <submittedName>
        <fullName evidence="1">Uncharacterized protein</fullName>
    </submittedName>
</protein>
<dbReference type="Gene3D" id="4.10.410.50">
    <property type="match status" value="1"/>
</dbReference>
<dbReference type="InterPro" id="IPR053833">
    <property type="entry name" value="SAMP2"/>
</dbReference>
<dbReference type="PATRIC" id="fig|1114856.3.peg.4641"/>
<dbReference type="Proteomes" id="UP000011599">
    <property type="component" value="Unassembled WGS sequence"/>
</dbReference>
<evidence type="ECO:0000313" key="1">
    <source>
        <dbReference type="EMBL" id="ELY35939.1"/>
    </source>
</evidence>
<dbReference type="OrthoDB" id="104640at2157"/>
<dbReference type="EMBL" id="AOHW01000053">
    <property type="protein sequence ID" value="ELY35939.1"/>
    <property type="molecule type" value="Genomic_DNA"/>
</dbReference>
<dbReference type="InterPro" id="IPR053752">
    <property type="entry name" value="SAM_domain_containing"/>
</dbReference>
<dbReference type="AlphaFoldDB" id="L9VFV0"/>
<dbReference type="STRING" id="1114856.GCA_000383975_01513"/>
<organism evidence="1 2">
    <name type="scientific">Natronorubrum tibetense GA33</name>
    <dbReference type="NCBI Taxonomy" id="1114856"/>
    <lineage>
        <taxon>Archaea</taxon>
        <taxon>Methanobacteriati</taxon>
        <taxon>Methanobacteriota</taxon>
        <taxon>Stenosarchaea group</taxon>
        <taxon>Halobacteria</taxon>
        <taxon>Halobacteriales</taxon>
        <taxon>Natrialbaceae</taxon>
        <taxon>Natronorubrum</taxon>
    </lineage>
</organism>
<dbReference type="RefSeq" id="WP_006092794.1">
    <property type="nucleotide sequence ID" value="NZ_AOHW01000053.1"/>
</dbReference>
<reference evidence="1 2" key="1">
    <citation type="journal article" date="2014" name="PLoS Genet.">
        <title>Phylogenetically driven sequencing of extremely halophilic archaea reveals strategies for static and dynamic osmo-response.</title>
        <authorList>
            <person name="Becker E.A."/>
            <person name="Seitzer P.M."/>
            <person name="Tritt A."/>
            <person name="Larsen D."/>
            <person name="Krusor M."/>
            <person name="Yao A.I."/>
            <person name="Wu D."/>
            <person name="Madern D."/>
            <person name="Eisen J.A."/>
            <person name="Darling A.E."/>
            <person name="Facciotti M.T."/>
        </authorList>
    </citation>
    <scope>NUCLEOTIDE SEQUENCE [LARGE SCALE GENOMIC DNA]</scope>
    <source>
        <strain evidence="1 2">GA33</strain>
    </source>
</reference>
<evidence type="ECO:0000313" key="2">
    <source>
        <dbReference type="Proteomes" id="UP000011599"/>
    </source>
</evidence>